<dbReference type="PANTHER" id="PTHR32089:SF112">
    <property type="entry name" value="LYSOZYME-LIKE PROTEIN-RELATED"/>
    <property type="match status" value="1"/>
</dbReference>
<dbReference type="SMART" id="SM00283">
    <property type="entry name" value="MA"/>
    <property type="match status" value="1"/>
</dbReference>
<feature type="transmembrane region" description="Helical" evidence="6">
    <location>
        <begin position="20"/>
        <end position="41"/>
    </location>
</feature>
<comment type="caution">
    <text evidence="9">The sequence shown here is derived from an EMBL/GenBank/DDBJ whole genome shotgun (WGS) entry which is preliminary data.</text>
</comment>
<dbReference type="AlphaFoldDB" id="A0A2S6GCY2"/>
<dbReference type="Gene3D" id="1.10.287.950">
    <property type="entry name" value="Methyl-accepting chemotaxis protein"/>
    <property type="match status" value="1"/>
</dbReference>
<keyword evidence="1 6" id="KW-0812">Transmembrane</keyword>
<evidence type="ECO:0000313" key="10">
    <source>
        <dbReference type="Proteomes" id="UP000239203"/>
    </source>
</evidence>
<sequence>MSASRRSGLVGRFGDLPVAVRIFSAVAVVLAAFGVVVAISLSGTNRVTDGSREIYDHGVQSTQTLAELRADILTDRNFMLNYYMSDAEWRPKNKESMAGLDASIAKLLTRFEAETADPTTLAALRKNWDSYLQVRDKQLIPSADANNLGAFWDGYNTAEGLTSEVDKQLDTLTTNQAADAKADADAVADTGTSTNWSITIGAALGLLFGLLLAWLVARSVTRPLRRVTGVLESVADGDLTRRADVTGRDEVGQIATALNRATDSMLATVRTIGSNASALGGSSRDMAKAGDILAKGAAQTAGRADKVRAAAQEVSLHVQTLATASEEMGASIREISSNASDAARVASEAVESAQETTDIVGKLGESSAEIGNIVKVITSIAEQTNLLALNATIEAARAGDAGKGFAVVASEVKDLAQETAKATENIADRVRAIQGETASAVTAIEHISEIIHRISDYQTTIASAVEEQTATTSEMSRSVSEAASGADAIARTVTDVADAAASTSHTVDASQETAGSLAAMAGELNDVVARFRV</sequence>
<proteinExistence type="inferred from homology"/>
<name>A0A2S6GCY2_9PSEU</name>
<dbReference type="GO" id="GO:0004888">
    <property type="term" value="F:transmembrane signaling receptor activity"/>
    <property type="evidence" value="ECO:0007669"/>
    <property type="project" value="InterPro"/>
</dbReference>
<keyword evidence="6" id="KW-0472">Membrane</keyword>
<dbReference type="SMART" id="SM00304">
    <property type="entry name" value="HAMP"/>
    <property type="match status" value="2"/>
</dbReference>
<accession>A0A2S6GCY2</accession>
<dbReference type="Proteomes" id="UP000239203">
    <property type="component" value="Unassembled WGS sequence"/>
</dbReference>
<dbReference type="Pfam" id="PF00015">
    <property type="entry name" value="MCPsignal"/>
    <property type="match status" value="1"/>
</dbReference>
<dbReference type="Pfam" id="PF12729">
    <property type="entry name" value="4HB_MCP_1"/>
    <property type="match status" value="1"/>
</dbReference>
<dbReference type="GO" id="GO:0016020">
    <property type="term" value="C:membrane"/>
    <property type="evidence" value="ECO:0007669"/>
    <property type="project" value="InterPro"/>
</dbReference>
<gene>
    <name evidence="9" type="ORF">CLV40_13227</name>
</gene>
<evidence type="ECO:0000256" key="6">
    <source>
        <dbReference type="SAM" id="Phobius"/>
    </source>
</evidence>
<dbReference type="InterPro" id="IPR003660">
    <property type="entry name" value="HAMP_dom"/>
</dbReference>
<dbReference type="PRINTS" id="PR00260">
    <property type="entry name" value="CHEMTRNSDUCR"/>
</dbReference>
<evidence type="ECO:0000256" key="3">
    <source>
        <dbReference type="ARBA" id="ARBA00023224"/>
    </source>
</evidence>
<comment type="similarity">
    <text evidence="4">Belongs to the methyl-accepting chemotaxis (MCP) protein family.</text>
</comment>
<evidence type="ECO:0000259" key="7">
    <source>
        <dbReference type="PROSITE" id="PS50111"/>
    </source>
</evidence>
<feature type="transmembrane region" description="Helical" evidence="6">
    <location>
        <begin position="196"/>
        <end position="217"/>
    </location>
</feature>
<reference evidence="9 10" key="1">
    <citation type="submission" date="2018-02" db="EMBL/GenBank/DDBJ databases">
        <title>Genomic Encyclopedia of Archaeal and Bacterial Type Strains, Phase II (KMG-II): from individual species to whole genera.</title>
        <authorList>
            <person name="Goeker M."/>
        </authorList>
    </citation>
    <scope>NUCLEOTIDE SEQUENCE [LARGE SCALE GENOMIC DNA]</scope>
    <source>
        <strain evidence="9 10">YU 961-1</strain>
    </source>
</reference>
<dbReference type="PROSITE" id="PS50111">
    <property type="entry name" value="CHEMOTAXIS_TRANSDUC_2"/>
    <property type="match status" value="1"/>
</dbReference>
<evidence type="ECO:0000259" key="8">
    <source>
        <dbReference type="PROSITE" id="PS50885"/>
    </source>
</evidence>
<dbReference type="RefSeq" id="WP_104483035.1">
    <property type="nucleotide sequence ID" value="NZ_CP154825.1"/>
</dbReference>
<evidence type="ECO:0000313" key="9">
    <source>
        <dbReference type="EMBL" id="PPK63094.1"/>
    </source>
</evidence>
<evidence type="ECO:0000256" key="4">
    <source>
        <dbReference type="ARBA" id="ARBA00029447"/>
    </source>
</evidence>
<dbReference type="GO" id="GO:0007165">
    <property type="term" value="P:signal transduction"/>
    <property type="evidence" value="ECO:0007669"/>
    <property type="project" value="UniProtKB-KW"/>
</dbReference>
<evidence type="ECO:0000256" key="1">
    <source>
        <dbReference type="ARBA" id="ARBA00022692"/>
    </source>
</evidence>
<keyword evidence="2 6" id="KW-1133">Transmembrane helix</keyword>
<evidence type="ECO:0000256" key="2">
    <source>
        <dbReference type="ARBA" id="ARBA00022989"/>
    </source>
</evidence>
<organism evidence="9 10">
    <name type="scientific">Actinokineospora auranticolor</name>
    <dbReference type="NCBI Taxonomy" id="155976"/>
    <lineage>
        <taxon>Bacteria</taxon>
        <taxon>Bacillati</taxon>
        <taxon>Actinomycetota</taxon>
        <taxon>Actinomycetes</taxon>
        <taxon>Pseudonocardiales</taxon>
        <taxon>Pseudonocardiaceae</taxon>
        <taxon>Actinokineospora</taxon>
    </lineage>
</organism>
<keyword evidence="3 5" id="KW-0807">Transducer</keyword>
<dbReference type="EMBL" id="PTIX01000032">
    <property type="protein sequence ID" value="PPK63094.1"/>
    <property type="molecule type" value="Genomic_DNA"/>
</dbReference>
<feature type="domain" description="HAMP" evidence="8">
    <location>
        <begin position="218"/>
        <end position="270"/>
    </location>
</feature>
<dbReference type="OrthoDB" id="5177055at2"/>
<evidence type="ECO:0000256" key="5">
    <source>
        <dbReference type="PROSITE-ProRule" id="PRU00284"/>
    </source>
</evidence>
<dbReference type="InterPro" id="IPR004090">
    <property type="entry name" value="Chemotax_Me-accpt_rcpt"/>
</dbReference>
<protein>
    <submittedName>
        <fullName evidence="9">Methyl-accepting chemotaxis protein</fullName>
    </submittedName>
</protein>
<dbReference type="PANTHER" id="PTHR32089">
    <property type="entry name" value="METHYL-ACCEPTING CHEMOTAXIS PROTEIN MCPB"/>
    <property type="match status" value="1"/>
</dbReference>
<dbReference type="PROSITE" id="PS50885">
    <property type="entry name" value="HAMP"/>
    <property type="match status" value="1"/>
</dbReference>
<dbReference type="Pfam" id="PF00672">
    <property type="entry name" value="HAMP"/>
    <property type="match status" value="1"/>
</dbReference>
<keyword evidence="10" id="KW-1185">Reference proteome</keyword>
<dbReference type="SUPFAM" id="SSF58104">
    <property type="entry name" value="Methyl-accepting chemotaxis protein (MCP) signaling domain"/>
    <property type="match status" value="1"/>
</dbReference>
<dbReference type="InterPro" id="IPR024478">
    <property type="entry name" value="HlyB_4HB_MCP"/>
</dbReference>
<feature type="domain" description="Methyl-accepting transducer" evidence="7">
    <location>
        <begin position="275"/>
        <end position="504"/>
    </location>
</feature>
<dbReference type="GO" id="GO:0006935">
    <property type="term" value="P:chemotaxis"/>
    <property type="evidence" value="ECO:0007669"/>
    <property type="project" value="InterPro"/>
</dbReference>
<dbReference type="InterPro" id="IPR004089">
    <property type="entry name" value="MCPsignal_dom"/>
</dbReference>
<dbReference type="CDD" id="cd06225">
    <property type="entry name" value="HAMP"/>
    <property type="match status" value="1"/>
</dbReference>